<name>A0A669AXT5_ORENI</name>
<dbReference type="Pfam" id="PF13765">
    <property type="entry name" value="PRY"/>
    <property type="match status" value="1"/>
</dbReference>
<comment type="subcellular location">
    <subcellularLocation>
        <location evidence="1">Cytoplasm</location>
    </subcellularLocation>
</comment>
<dbReference type="GO" id="GO:0005737">
    <property type="term" value="C:cytoplasm"/>
    <property type="evidence" value="ECO:0007669"/>
    <property type="project" value="UniProtKB-SubCell"/>
</dbReference>
<dbReference type="OMA" id="ERSCGAM"/>
<evidence type="ECO:0000256" key="6">
    <source>
        <dbReference type="ARBA" id="ARBA00022840"/>
    </source>
</evidence>
<proteinExistence type="predicted"/>
<evidence type="ECO:0000256" key="1">
    <source>
        <dbReference type="ARBA" id="ARBA00004496"/>
    </source>
</evidence>
<dbReference type="SMART" id="SM00589">
    <property type="entry name" value="PRY"/>
    <property type="match status" value="1"/>
</dbReference>
<dbReference type="Pfam" id="PF17776">
    <property type="entry name" value="NLRC4_HD2"/>
    <property type="match status" value="1"/>
</dbReference>
<dbReference type="Ensembl" id="ENSONIT00000086670.1">
    <property type="protein sequence ID" value="ENSONIP00000028216.1"/>
    <property type="gene ID" value="ENSONIG00000033967.1"/>
</dbReference>
<feature type="domain" description="B30.2/SPRY" evidence="7">
    <location>
        <begin position="730"/>
        <end position="927"/>
    </location>
</feature>
<dbReference type="GeneID" id="100698992"/>
<dbReference type="InterPro" id="IPR041267">
    <property type="entry name" value="NLRP_HD2"/>
</dbReference>
<protein>
    <submittedName>
        <fullName evidence="9">NACHT, LRR and PYD domains-containing protein 12</fullName>
    </submittedName>
</protein>
<dbReference type="Pfam" id="PF17779">
    <property type="entry name" value="WHD_NOD2"/>
    <property type="match status" value="1"/>
</dbReference>
<evidence type="ECO:0000313" key="10">
    <source>
        <dbReference type="Proteomes" id="UP000005207"/>
    </source>
</evidence>
<evidence type="ECO:0000256" key="2">
    <source>
        <dbReference type="ARBA" id="ARBA00022490"/>
    </source>
</evidence>
<dbReference type="SUPFAM" id="SSF49899">
    <property type="entry name" value="Concanavalin A-like lectins/glucanases"/>
    <property type="match status" value="1"/>
</dbReference>
<dbReference type="Pfam" id="PF13516">
    <property type="entry name" value="LRR_6"/>
    <property type="match status" value="2"/>
</dbReference>
<dbReference type="InterPro" id="IPR007111">
    <property type="entry name" value="NACHT_NTPase"/>
</dbReference>
<dbReference type="Gene3D" id="2.60.120.920">
    <property type="match status" value="1"/>
</dbReference>
<dbReference type="Pfam" id="PF05729">
    <property type="entry name" value="NACHT"/>
    <property type="match status" value="1"/>
</dbReference>
<keyword evidence="3" id="KW-0433">Leucine-rich repeat</keyword>
<evidence type="ECO:0000313" key="9">
    <source>
        <dbReference type="Ensembl" id="ENSONIP00000028216.1"/>
    </source>
</evidence>
<evidence type="ECO:0000259" key="8">
    <source>
        <dbReference type="PROSITE" id="PS50837"/>
    </source>
</evidence>
<dbReference type="Gene3D" id="3.40.50.300">
    <property type="entry name" value="P-loop containing nucleotide triphosphate hydrolases"/>
    <property type="match status" value="1"/>
</dbReference>
<evidence type="ECO:0000256" key="4">
    <source>
        <dbReference type="ARBA" id="ARBA00022737"/>
    </source>
</evidence>
<keyword evidence="10" id="KW-1185">Reference proteome</keyword>
<reference evidence="9" key="2">
    <citation type="submission" date="2025-08" db="UniProtKB">
        <authorList>
            <consortium name="Ensembl"/>
        </authorList>
    </citation>
    <scope>IDENTIFICATION</scope>
</reference>
<dbReference type="InterPro" id="IPR001611">
    <property type="entry name" value="Leu-rich_rpt"/>
</dbReference>
<keyword evidence="6" id="KW-0067">ATP-binding</keyword>
<dbReference type="SMART" id="SM00368">
    <property type="entry name" value="LRR_RI"/>
    <property type="match status" value="3"/>
</dbReference>
<keyword evidence="5" id="KW-0547">Nucleotide-binding</keyword>
<feature type="domain" description="NACHT" evidence="8">
    <location>
        <begin position="95"/>
        <end position="247"/>
    </location>
</feature>
<dbReference type="SMART" id="SM01288">
    <property type="entry name" value="FISNA"/>
    <property type="match status" value="1"/>
</dbReference>
<dbReference type="InterPro" id="IPR029495">
    <property type="entry name" value="NACHT-assoc"/>
</dbReference>
<dbReference type="RefSeq" id="XP_025761200.1">
    <property type="nucleotide sequence ID" value="XM_025905415.1"/>
</dbReference>
<dbReference type="CDD" id="cd16040">
    <property type="entry name" value="SPRY_PRY_SNTX"/>
    <property type="match status" value="1"/>
</dbReference>
<dbReference type="InterPro" id="IPR032675">
    <property type="entry name" value="LRR_dom_sf"/>
</dbReference>
<dbReference type="GO" id="GO:0005524">
    <property type="term" value="F:ATP binding"/>
    <property type="evidence" value="ECO:0007669"/>
    <property type="project" value="UniProtKB-KW"/>
</dbReference>
<dbReference type="InterPro" id="IPR006574">
    <property type="entry name" value="PRY"/>
</dbReference>
<accession>A0A669AXT5</accession>
<organism evidence="9 10">
    <name type="scientific">Oreochromis niloticus</name>
    <name type="common">Nile tilapia</name>
    <name type="synonym">Tilapia nilotica</name>
    <dbReference type="NCBI Taxonomy" id="8128"/>
    <lineage>
        <taxon>Eukaryota</taxon>
        <taxon>Metazoa</taxon>
        <taxon>Chordata</taxon>
        <taxon>Craniata</taxon>
        <taxon>Vertebrata</taxon>
        <taxon>Euteleostomi</taxon>
        <taxon>Actinopterygii</taxon>
        <taxon>Neopterygii</taxon>
        <taxon>Teleostei</taxon>
        <taxon>Neoteleostei</taxon>
        <taxon>Acanthomorphata</taxon>
        <taxon>Ovalentaria</taxon>
        <taxon>Cichlomorphae</taxon>
        <taxon>Cichliformes</taxon>
        <taxon>Cichlidae</taxon>
        <taxon>African cichlids</taxon>
        <taxon>Pseudocrenilabrinae</taxon>
        <taxon>Oreochromini</taxon>
        <taxon>Oreochromis</taxon>
    </lineage>
</organism>
<dbReference type="InterPro" id="IPR043136">
    <property type="entry name" value="B30.2/SPRY_sf"/>
</dbReference>
<evidence type="ECO:0000256" key="3">
    <source>
        <dbReference type="ARBA" id="ARBA00022614"/>
    </source>
</evidence>
<dbReference type="FunFam" id="3.40.50.300:FF:000210">
    <property type="entry name" value="Si:dkey-16p6.1"/>
    <property type="match status" value="1"/>
</dbReference>
<sequence>MVPVPEPQPITHYQQMLQSNFQDKFMCAQEGWAEDIQHLADIYTELYITAGYDIHINIQHEVRQIEKAWKPEETEKAVKPTDIFKHPSGEYRPIKTVMTNGIAGIGKTFLVHKFVLDWAEQRSNQDVHLVFPFTFRQLNRLKGEKFSLAELIHECIPETVGITEEALNYIFKDIQSSGITNYDKSKFKLLFVFDGLDESRLHLDFHSEDIRSVDVTKSTKTDVLLRKLINGKLLRSAHIWITTRPAAANQIPREFISSTTEVRGFTDPQKEEYFRKRFKGKEQAVKIISHIKTTGSLHIMCHIPVFCWITATVLEDVLKTRGGQLPKTLTEMYAEFLVFQIDRTKEKYGPQKSIEYIKSLAKLAFQQLDKGNLIFYEKDLRKSSTDVSEASVCSGVFTEIFKEERGRKGKDEMFSFVHLSVQEFLAALYVRMSLNNSNINVMPLPQPSLKNLRLLLSKTSSKKIHRISIDRALQSPNGHLDLFLRFLLGLSLQTNQDKLQDLLMTKDSGTETNRKTVQYIKKKLNENLSPDRCINLFHCLNELNDRSLVEEIQQSLSSGSLSTDQLSSAQWSALVFILLSSEKDLDVFDLKKYSASEEALLRLLPVVKASHRALLSGCNLSERSCGAMLSVISSRSTNLRELDLNNNDLWDSGVKLLSVGLESLHCTLEALRLSGCLITQDGCTSLVLALNSNPSHLRELDLSYNHPGDSGMKLLSSLLDDPRWRLSTLRLDHGGQHRLKPGLRKYSCDLKLDTNSVHRKLKLSDNNRRVTAVTEEQPYPDHPERFEYWLQLLCTNGLTGRCYWEVKWSGEVHISVTYRGVTGRGGSNDSRFGVNSQSWSLRCSDADQYSVCHNNRRTDLSFSSSSSSVSNRVAVYVDCPAGTLSFYRVSSDDTLNHLHTFNTTFTQTLYPGFWLLSYGSSVSLCSL</sequence>
<dbReference type="InterPro" id="IPR041075">
    <property type="entry name" value="NOD1/2_WH"/>
</dbReference>
<dbReference type="SMART" id="SM00449">
    <property type="entry name" value="SPRY"/>
    <property type="match status" value="1"/>
</dbReference>
<dbReference type="AlphaFoldDB" id="A0A669AXT5"/>
<dbReference type="PROSITE" id="PS50188">
    <property type="entry name" value="B302_SPRY"/>
    <property type="match status" value="1"/>
</dbReference>
<dbReference type="InterPro" id="IPR051261">
    <property type="entry name" value="NLR"/>
</dbReference>
<reference evidence="10" key="1">
    <citation type="submission" date="2012-01" db="EMBL/GenBank/DDBJ databases">
        <title>The Genome Sequence of Oreochromis niloticus (Nile Tilapia).</title>
        <authorList>
            <consortium name="Broad Institute Genome Assembly Team"/>
            <consortium name="Broad Institute Sequencing Platform"/>
            <person name="Di Palma F."/>
            <person name="Johnson J."/>
            <person name="Lander E.S."/>
            <person name="Lindblad-Toh K."/>
        </authorList>
    </citation>
    <scope>NUCLEOTIDE SEQUENCE [LARGE SCALE GENOMIC DNA]</scope>
</reference>
<dbReference type="InParanoid" id="A0A669AXT5"/>
<dbReference type="Proteomes" id="UP000005207">
    <property type="component" value="Linkage group LG3"/>
</dbReference>
<dbReference type="Gene3D" id="3.80.10.10">
    <property type="entry name" value="Ribonuclease Inhibitor"/>
    <property type="match status" value="1"/>
</dbReference>
<dbReference type="InterPro" id="IPR003877">
    <property type="entry name" value="SPRY_dom"/>
</dbReference>
<dbReference type="SUPFAM" id="SSF52047">
    <property type="entry name" value="RNI-like"/>
    <property type="match status" value="1"/>
</dbReference>
<reference evidence="9" key="3">
    <citation type="submission" date="2025-09" db="UniProtKB">
        <authorList>
            <consortium name="Ensembl"/>
        </authorList>
    </citation>
    <scope>IDENTIFICATION</scope>
</reference>
<dbReference type="PANTHER" id="PTHR24106">
    <property type="entry name" value="NACHT, LRR AND CARD DOMAINS-CONTAINING"/>
    <property type="match status" value="1"/>
</dbReference>
<dbReference type="GeneTree" id="ENSGT01150000286904"/>
<evidence type="ECO:0000256" key="5">
    <source>
        <dbReference type="ARBA" id="ARBA00022741"/>
    </source>
</evidence>
<dbReference type="InterPro" id="IPR001870">
    <property type="entry name" value="B30.2/SPRY"/>
</dbReference>
<keyword evidence="4" id="KW-0677">Repeat</keyword>
<dbReference type="PROSITE" id="PS50837">
    <property type="entry name" value="NACHT"/>
    <property type="match status" value="1"/>
</dbReference>
<dbReference type="InterPro" id="IPR013320">
    <property type="entry name" value="ConA-like_dom_sf"/>
</dbReference>
<keyword evidence="2" id="KW-0963">Cytoplasm</keyword>
<dbReference type="Pfam" id="PF00622">
    <property type="entry name" value="SPRY"/>
    <property type="match status" value="1"/>
</dbReference>
<dbReference type="InterPro" id="IPR027417">
    <property type="entry name" value="P-loop_NTPase"/>
</dbReference>
<gene>
    <name evidence="9" type="primary">LOC100698992</name>
</gene>
<dbReference type="Pfam" id="PF14484">
    <property type="entry name" value="FISNA"/>
    <property type="match status" value="1"/>
</dbReference>
<evidence type="ECO:0000259" key="7">
    <source>
        <dbReference type="PROSITE" id="PS50188"/>
    </source>
</evidence>